<dbReference type="PATRIC" id="fig|52133.19.peg.3086"/>
<reference evidence="2 3" key="1">
    <citation type="journal article" date="2016" name="Sci. Rep.">
        <title>Genomic and phenotypic characterization of the species Acinetobacter venetianus.</title>
        <authorList>
            <person name="Fondi M."/>
            <person name="Maida I."/>
            <person name="Perrin E."/>
            <person name="Orlandini V."/>
            <person name="La Torre L."/>
            <person name="Bosi E."/>
            <person name="Negroni A."/>
            <person name="Zanaroli G."/>
            <person name="Fava F."/>
            <person name="Decorosi F."/>
            <person name="Giovannetti L."/>
            <person name="Viti C."/>
            <person name="Vaneechoutte M."/>
            <person name="Dijkshoorn L."/>
            <person name="Fani R."/>
        </authorList>
    </citation>
    <scope>NUCLEOTIDE SEQUENCE [LARGE SCALE GENOMIC DNA]</scope>
    <source>
        <strain evidence="2 3">LUH13518</strain>
    </source>
</reference>
<comment type="caution">
    <text evidence="2">The sequence shown here is derived from an EMBL/GenBank/DDBJ whole genome shotgun (WGS) entry which is preliminary data.</text>
</comment>
<dbReference type="Proteomes" id="UP000075544">
    <property type="component" value="Unassembled WGS sequence"/>
</dbReference>
<dbReference type="RefSeq" id="WP_081106343.1">
    <property type="nucleotide sequence ID" value="NZ_JRHX01000090.1"/>
</dbReference>
<evidence type="ECO:0000256" key="1">
    <source>
        <dbReference type="SAM" id="Phobius"/>
    </source>
</evidence>
<sequence>MGILRYLLSILLFITGMFCLINFLVDDFNFIFLAISLVCFLHAYWVKPKRENRRHRDNGWNWLDLIDFPVEIIYWIITLPFRLLRGLFDFLSPDIP</sequence>
<keyword evidence="1" id="KW-1133">Transmembrane helix</keyword>
<dbReference type="AlphaFoldDB" id="A0A150HQM9"/>
<evidence type="ECO:0000313" key="3">
    <source>
        <dbReference type="Proteomes" id="UP000075544"/>
    </source>
</evidence>
<evidence type="ECO:0000313" key="2">
    <source>
        <dbReference type="EMBL" id="KXZ68608.1"/>
    </source>
</evidence>
<feature type="transmembrane region" description="Helical" evidence="1">
    <location>
        <begin position="7"/>
        <end position="24"/>
    </location>
</feature>
<dbReference type="EMBL" id="JRHX01000090">
    <property type="protein sequence ID" value="KXZ68608.1"/>
    <property type="molecule type" value="Genomic_DNA"/>
</dbReference>
<keyword evidence="1" id="KW-0812">Transmembrane</keyword>
<proteinExistence type="predicted"/>
<protein>
    <submittedName>
        <fullName evidence="2">Uncharacterized protein</fullName>
    </submittedName>
</protein>
<organism evidence="2 3">
    <name type="scientific">Acinetobacter venetianus</name>
    <dbReference type="NCBI Taxonomy" id="52133"/>
    <lineage>
        <taxon>Bacteria</taxon>
        <taxon>Pseudomonadati</taxon>
        <taxon>Pseudomonadota</taxon>
        <taxon>Gammaproteobacteria</taxon>
        <taxon>Moraxellales</taxon>
        <taxon>Moraxellaceae</taxon>
        <taxon>Acinetobacter</taxon>
    </lineage>
</organism>
<gene>
    <name evidence="2" type="ORF">AVENLUH13518_03038</name>
</gene>
<name>A0A150HQM9_9GAMM</name>
<keyword evidence="1" id="KW-0472">Membrane</keyword>
<feature type="transmembrane region" description="Helical" evidence="1">
    <location>
        <begin position="30"/>
        <end position="46"/>
    </location>
</feature>
<accession>A0A150HQM9</accession>